<dbReference type="GO" id="GO:0005730">
    <property type="term" value="C:nucleolus"/>
    <property type="evidence" value="ECO:0007669"/>
    <property type="project" value="UniProtKB-SubCell"/>
</dbReference>
<keyword evidence="3" id="KW-0175">Coiled coil</keyword>
<dbReference type="SUPFAM" id="SSF48371">
    <property type="entry name" value="ARM repeat"/>
    <property type="match status" value="1"/>
</dbReference>
<dbReference type="PANTHER" id="PTHR14428:SF5">
    <property type="entry name" value="NUCLEOLAR COMPLEX PROTEIN 3 HOMOLOG"/>
    <property type="match status" value="1"/>
</dbReference>
<dbReference type="InterPro" id="IPR005612">
    <property type="entry name" value="CCAAT-binding_factor"/>
</dbReference>
<keyword evidence="4" id="KW-0539">Nucleus</keyword>
<dbReference type="GO" id="GO:0003682">
    <property type="term" value="F:chromatin binding"/>
    <property type="evidence" value="ECO:0007669"/>
    <property type="project" value="TreeGrafter"/>
</dbReference>
<feature type="compositionally biased region" description="Basic residues" evidence="7">
    <location>
        <begin position="359"/>
        <end position="374"/>
    </location>
</feature>
<evidence type="ECO:0000256" key="1">
    <source>
        <dbReference type="ARBA" id="ARBA00004604"/>
    </source>
</evidence>
<dbReference type="OrthoDB" id="10263597at2759"/>
<evidence type="ECO:0000256" key="7">
    <source>
        <dbReference type="SAM" id="MobiDB-lite"/>
    </source>
</evidence>
<feature type="region of interest" description="Disordered" evidence="7">
    <location>
        <begin position="1"/>
        <end position="85"/>
    </location>
</feature>
<dbReference type="Pfam" id="PF03914">
    <property type="entry name" value="CBF"/>
    <property type="match status" value="1"/>
</dbReference>
<comment type="subcellular location">
    <subcellularLocation>
        <location evidence="1">Nucleus</location>
        <location evidence="1">Nucleolus</location>
    </subcellularLocation>
</comment>
<evidence type="ECO:0000313" key="10">
    <source>
        <dbReference type="EMBL" id="KAJ7315272.1"/>
    </source>
</evidence>
<keyword evidence="11" id="KW-1185">Reference proteome</keyword>
<evidence type="ECO:0000259" key="8">
    <source>
        <dbReference type="Pfam" id="PF03914"/>
    </source>
</evidence>
<dbReference type="PIRSF" id="PIRSF028977">
    <property type="entry name" value="Nucleolar_complex_p3"/>
    <property type="match status" value="1"/>
</dbReference>
<dbReference type="AlphaFoldDB" id="A0A9W9Y6V5"/>
<gene>
    <name evidence="10" type="primary">NOC3L</name>
    <name evidence="10" type="ORF">OS493_038798</name>
</gene>
<feature type="compositionally biased region" description="Basic residues" evidence="7">
    <location>
        <begin position="1"/>
        <end position="10"/>
    </location>
</feature>
<dbReference type="Pfam" id="PF07540">
    <property type="entry name" value="NOC3p"/>
    <property type="match status" value="1"/>
</dbReference>
<accession>A0A9W9Y6V5</accession>
<comment type="similarity">
    <text evidence="2">Belongs to the CBF/MAK21 family.</text>
</comment>
<sequence>VPSGAKKRKRKIEEEEEADYEKRPRSAPAEQDHNERALLPIKSKDSIIQRKEKLPQTDTPLQSEKINSEEQVPEEADQVSGSPPAPPPVLSMVELFNQRSQKLSQRKLRIAELSNNILENPEGSVSELRELCSLCDEKDADVRITTKKLAMVSLLTVFKDIIPGYPIRTSSEKEQGVKLSKEVKKLREYEEGLLKYYQQYLQILEETVQVCIKHQKTAATNGVVQKKIASESLMLVAVQCMCDLLTSLPHFNFHTNLVAVLVPRMNDKFLDGQISKFCCNAFITLFKQDSVGSVSLEVVKVISKFVKSKGFRVQSCVLETLLYLRISNIDIQSLQQHNEKKSAVELKIEKNKNRMEKKLKGKMSKKEKKRKREMKKLDKELQETEAVESQQKRAKLQTEIIKFVFVIYFRVLKTVGHSPLLSPVLEGLAKFAHLINVDFFNDLMAALQTLLSNKELTLRETLNCVLTAFKILSGQGEALNIDPRGFYCMLYVSLLQVHVGYSSQDVPVALQCLEEMLKRDESRFLFKEWQVFVKRLCTVSLQSQANSALAFLAYVKSFLQSHTKVQAQLDSESMGTGVFRSDVNDPELSNADSTTAWELALLGTGYFHPAVRSPVDFWQTYDATEMKLNPDLTENALNKKAVNFKRIKQMEDGEWKSSDMVSAVTAALDFTEASSSGVQFTLPMHTLER</sequence>
<feature type="domain" description="Nucleolar complex-associated protein 3 N-terminal" evidence="9">
    <location>
        <begin position="106"/>
        <end position="200"/>
    </location>
</feature>
<evidence type="ECO:0000256" key="5">
    <source>
        <dbReference type="ARBA" id="ARBA00032701"/>
    </source>
</evidence>
<name>A0A9W9Y6V5_9CNID</name>
<evidence type="ECO:0000259" key="9">
    <source>
        <dbReference type="Pfam" id="PF07540"/>
    </source>
</evidence>
<protein>
    <recommendedName>
        <fullName evidence="6">NOC3-like protein</fullName>
    </recommendedName>
    <alternativeName>
        <fullName evidence="5">Nucleolar complex-associated protein 3-like protein</fullName>
    </alternativeName>
</protein>
<feature type="compositionally biased region" description="Basic and acidic residues" evidence="7">
    <location>
        <begin position="20"/>
        <end position="55"/>
    </location>
</feature>
<dbReference type="InterPro" id="IPR016024">
    <property type="entry name" value="ARM-type_fold"/>
</dbReference>
<dbReference type="GO" id="GO:0006270">
    <property type="term" value="P:DNA replication initiation"/>
    <property type="evidence" value="ECO:0007669"/>
    <property type="project" value="TreeGrafter"/>
</dbReference>
<feature type="non-terminal residue" evidence="10">
    <location>
        <position position="689"/>
    </location>
</feature>
<organism evidence="10 11">
    <name type="scientific">Desmophyllum pertusum</name>
    <dbReference type="NCBI Taxonomy" id="174260"/>
    <lineage>
        <taxon>Eukaryota</taxon>
        <taxon>Metazoa</taxon>
        <taxon>Cnidaria</taxon>
        <taxon>Anthozoa</taxon>
        <taxon>Hexacorallia</taxon>
        <taxon>Scleractinia</taxon>
        <taxon>Caryophylliina</taxon>
        <taxon>Caryophylliidae</taxon>
        <taxon>Desmophyllum</taxon>
    </lineage>
</organism>
<evidence type="ECO:0000256" key="2">
    <source>
        <dbReference type="ARBA" id="ARBA00007797"/>
    </source>
</evidence>
<evidence type="ECO:0000256" key="4">
    <source>
        <dbReference type="ARBA" id="ARBA00023242"/>
    </source>
</evidence>
<dbReference type="InterPro" id="IPR011501">
    <property type="entry name" value="Noc3_N"/>
</dbReference>
<evidence type="ECO:0000256" key="6">
    <source>
        <dbReference type="ARBA" id="ARBA00032937"/>
    </source>
</evidence>
<feature type="domain" description="CCAAT-binding factor" evidence="8">
    <location>
        <begin position="462"/>
        <end position="612"/>
    </location>
</feature>
<feature type="region of interest" description="Disordered" evidence="7">
    <location>
        <begin position="358"/>
        <end position="377"/>
    </location>
</feature>
<dbReference type="InterPro" id="IPR016903">
    <property type="entry name" value="Nucleolar_cplx-assoc_3"/>
</dbReference>
<comment type="caution">
    <text evidence="10">The sequence shown here is derived from an EMBL/GenBank/DDBJ whole genome shotgun (WGS) entry which is preliminary data.</text>
</comment>
<feature type="compositionally biased region" description="Polar residues" evidence="7">
    <location>
        <begin position="56"/>
        <end position="65"/>
    </location>
</feature>
<reference evidence="10" key="1">
    <citation type="submission" date="2023-01" db="EMBL/GenBank/DDBJ databases">
        <title>Genome assembly of the deep-sea coral Lophelia pertusa.</title>
        <authorList>
            <person name="Herrera S."/>
            <person name="Cordes E."/>
        </authorList>
    </citation>
    <scope>NUCLEOTIDE SEQUENCE</scope>
    <source>
        <strain evidence="10">USNM1676648</strain>
        <tissue evidence="10">Polyp</tissue>
    </source>
</reference>
<proteinExistence type="inferred from homology"/>
<dbReference type="EMBL" id="MU827898">
    <property type="protein sequence ID" value="KAJ7315272.1"/>
    <property type="molecule type" value="Genomic_DNA"/>
</dbReference>
<dbReference type="PANTHER" id="PTHR14428">
    <property type="entry name" value="NUCLEOLAR COMPLEX PROTEIN 3"/>
    <property type="match status" value="1"/>
</dbReference>
<dbReference type="Proteomes" id="UP001163046">
    <property type="component" value="Unassembled WGS sequence"/>
</dbReference>
<evidence type="ECO:0000256" key="3">
    <source>
        <dbReference type="ARBA" id="ARBA00023054"/>
    </source>
</evidence>
<evidence type="ECO:0000313" key="11">
    <source>
        <dbReference type="Proteomes" id="UP001163046"/>
    </source>
</evidence>